<evidence type="ECO:0000313" key="7">
    <source>
        <dbReference type="RefSeq" id="XP_020042969.2"/>
    </source>
</evidence>
<dbReference type="Gene3D" id="1.20.1440.80">
    <property type="entry name" value="Gap junction channel protein cysteine-rich domain"/>
    <property type="match status" value="1"/>
</dbReference>
<dbReference type="InterPro" id="IPR038359">
    <property type="entry name" value="Connexin_N_sf"/>
</dbReference>
<evidence type="ECO:0000256" key="2">
    <source>
        <dbReference type="ARBA" id="ARBA00022475"/>
    </source>
</evidence>
<evidence type="ECO:0000256" key="3">
    <source>
        <dbReference type="ARBA" id="ARBA00022692"/>
    </source>
</evidence>
<dbReference type="PRINTS" id="PR00206">
    <property type="entry name" value="CONNEXIN"/>
</dbReference>
<dbReference type="GO" id="GO:0005243">
    <property type="term" value="F:gap junction channel activity"/>
    <property type="evidence" value="ECO:0007669"/>
    <property type="project" value="TreeGrafter"/>
</dbReference>
<keyword evidence="3" id="KW-0812">Transmembrane</keyword>
<dbReference type="InterPro" id="IPR013092">
    <property type="entry name" value="Connexin_N"/>
</dbReference>
<dbReference type="PANTHER" id="PTHR11984:SF56">
    <property type="entry name" value="GAP JUNCTION GAMMA-3 PROTEIN"/>
    <property type="match status" value="1"/>
</dbReference>
<dbReference type="Proteomes" id="UP001732720">
    <property type="component" value="Chromosome 6"/>
</dbReference>
<comment type="subcellular location">
    <subcellularLocation>
        <location evidence="1">Cell membrane</location>
        <topology evidence="1">Multi-pass membrane protein</topology>
    </subcellularLocation>
</comment>
<evidence type="ECO:0000256" key="5">
    <source>
        <dbReference type="ARBA" id="ARBA00023136"/>
    </source>
</evidence>
<name>A0A8B7WH77_CASCN</name>
<keyword evidence="4" id="KW-1133">Transmembrane helix</keyword>
<dbReference type="SMART" id="SM01089">
    <property type="entry name" value="Connexin_CCC"/>
    <property type="match status" value="1"/>
</dbReference>
<dbReference type="AlphaFoldDB" id="A0A8B7WH77"/>
<dbReference type="GO" id="GO:0005922">
    <property type="term" value="C:connexin complex"/>
    <property type="evidence" value="ECO:0007669"/>
    <property type="project" value="InterPro"/>
</dbReference>
<sequence>MKRGGGRSGWQQEAGLGKEPGPCLAPARGLFSWSLSSLMGASALGFQVSAGRMCGRFLCQLLAEGSQHSTPVGRLLLPVLLGFRLVLLAANGPGVYSDDQSEFVCHTQQTGCKAACYDAFHPLSPLRFWAFQVILMAVPSAFYVGFTLYHVTGHWEESEKVKKEEGIHKVESSRGVSGSGSRQLLWAYVAQLGARLVLEGASLGVQYHLYGFEMPSSFVCRREPCLGSTTCTLSRPAEKSIFLKTMFAVSGLCLLFTFLELVLLGLWRWWRTQKHKSSSSNYFPTPESTSRHKELTDKLPRMETKEQFREAEI</sequence>
<proteinExistence type="predicted"/>
<dbReference type="InterPro" id="IPR000500">
    <property type="entry name" value="Connexin"/>
</dbReference>
<keyword evidence="2" id="KW-1003">Cell membrane</keyword>
<dbReference type="InterPro" id="IPR019570">
    <property type="entry name" value="Connexin_CCC"/>
</dbReference>
<gene>
    <name evidence="7" type="primary">Gjc3</name>
</gene>
<organism evidence="7">
    <name type="scientific">Castor canadensis</name>
    <name type="common">American beaver</name>
    <dbReference type="NCBI Taxonomy" id="51338"/>
    <lineage>
        <taxon>Eukaryota</taxon>
        <taxon>Metazoa</taxon>
        <taxon>Chordata</taxon>
        <taxon>Craniata</taxon>
        <taxon>Vertebrata</taxon>
        <taxon>Euteleostomi</taxon>
        <taxon>Mammalia</taxon>
        <taxon>Eutheria</taxon>
        <taxon>Euarchontoglires</taxon>
        <taxon>Glires</taxon>
        <taxon>Rodentia</taxon>
        <taxon>Castorimorpha</taxon>
        <taxon>Castoridae</taxon>
        <taxon>Castor</taxon>
    </lineage>
</organism>
<dbReference type="GeneID" id="109701943"/>
<dbReference type="GO" id="GO:0007267">
    <property type="term" value="P:cell-cell signaling"/>
    <property type="evidence" value="ECO:0007669"/>
    <property type="project" value="TreeGrafter"/>
</dbReference>
<accession>A0A8B7WH77</accession>
<dbReference type="PANTHER" id="PTHR11984">
    <property type="entry name" value="CONNEXIN"/>
    <property type="match status" value="1"/>
</dbReference>
<dbReference type="CTD" id="349149"/>
<evidence type="ECO:0000256" key="1">
    <source>
        <dbReference type="ARBA" id="ARBA00004651"/>
    </source>
</evidence>
<dbReference type="SMART" id="SM00037">
    <property type="entry name" value="CNX"/>
    <property type="match status" value="1"/>
</dbReference>
<dbReference type="Pfam" id="PF00029">
    <property type="entry name" value="Connexin"/>
    <property type="match status" value="1"/>
</dbReference>
<dbReference type="RefSeq" id="XP_020042969.2">
    <property type="nucleotide sequence ID" value="XM_020187380.2"/>
</dbReference>
<keyword evidence="6" id="KW-1185">Reference proteome</keyword>
<keyword evidence="5" id="KW-0472">Membrane</keyword>
<dbReference type="OrthoDB" id="9833722at2759"/>
<evidence type="ECO:0000256" key="4">
    <source>
        <dbReference type="ARBA" id="ARBA00022989"/>
    </source>
</evidence>
<evidence type="ECO:0000313" key="6">
    <source>
        <dbReference type="Proteomes" id="UP001732720"/>
    </source>
</evidence>
<reference evidence="7" key="1">
    <citation type="submission" date="2025-08" db="UniProtKB">
        <authorList>
            <consortium name="RefSeq"/>
        </authorList>
    </citation>
    <scope>IDENTIFICATION</scope>
</reference>
<protein>
    <submittedName>
        <fullName evidence="7">Gap junction gamma-3 protein</fullName>
    </submittedName>
</protein>
<dbReference type="KEGG" id="ccan:109701943"/>